<feature type="chain" id="PRO_5043197301" description="Lytic polysaccharide monooxygenase" evidence="1">
    <location>
        <begin position="20"/>
        <end position="431"/>
    </location>
</feature>
<protein>
    <recommendedName>
        <fullName evidence="4">Lytic polysaccharide monooxygenase</fullName>
    </recommendedName>
</protein>
<dbReference type="Gene3D" id="2.70.50.70">
    <property type="match status" value="1"/>
</dbReference>
<sequence>MMFKQSLLAASALLVTANAHLFISSPKPIAGSAPKDPLAKDGSNFPCHGVPLPGSGGQSMAVGSQQKLVFDAGLLAAQPSRTSALNSVPTATETPAYEGGLNNAVHGGGSCQLSITYETDPQKVKQASAWKVIYSIEGGCPSNTLGNLIDTYQGPLGPYHNALPCSDPHSNGVDCINDFNYTIPEGVKNGQATLGWTWFNNVGDREIYMNCAAVDITGGSDDATMSEFPEVFLANMGPAYGGGATDAYRNVKFPNPGKYVTTKTAEASQSTTYPIAIPSVLSGAASGPSSYVASSYAAVPSSYSAEPSSYVASSALAPAPTSYAPIPTLATSVGTAPLPSGTGYVSSYNSSNSTSGSCSGGKVSCPSPGELVCIDDKTFGICDIDYCAVPRPVSLGTTCSNNVVDKRDVVRRRSSRLHRHIPGHIHHKFGF</sequence>
<evidence type="ECO:0000313" key="2">
    <source>
        <dbReference type="EMBL" id="THW14864.1"/>
    </source>
</evidence>
<dbReference type="EMBL" id="QZAJ01000181">
    <property type="protein sequence ID" value="THW14864.1"/>
    <property type="molecule type" value="Genomic_DNA"/>
</dbReference>
<evidence type="ECO:0000256" key="1">
    <source>
        <dbReference type="SAM" id="SignalP"/>
    </source>
</evidence>
<name>A0A4S9LQP9_AURPU</name>
<comment type="caution">
    <text evidence="2">The sequence shown here is derived from an EMBL/GenBank/DDBJ whole genome shotgun (WGS) entry which is preliminary data.</text>
</comment>
<dbReference type="PANTHER" id="PTHR36182">
    <property type="entry name" value="PROTEIN, PUTATIVE (AFU_ORTHOLOGUE AFUA_6G10930)-RELATED"/>
    <property type="match status" value="1"/>
</dbReference>
<accession>A0A4S9LQP9</accession>
<dbReference type="AlphaFoldDB" id="A0A4S9LQP9"/>
<feature type="signal peptide" evidence="1">
    <location>
        <begin position="1"/>
        <end position="19"/>
    </location>
</feature>
<organism evidence="2 3">
    <name type="scientific">Aureobasidium pullulans</name>
    <name type="common">Black yeast</name>
    <name type="synonym">Pullularia pullulans</name>
    <dbReference type="NCBI Taxonomy" id="5580"/>
    <lineage>
        <taxon>Eukaryota</taxon>
        <taxon>Fungi</taxon>
        <taxon>Dikarya</taxon>
        <taxon>Ascomycota</taxon>
        <taxon>Pezizomycotina</taxon>
        <taxon>Dothideomycetes</taxon>
        <taxon>Dothideomycetidae</taxon>
        <taxon>Dothideales</taxon>
        <taxon>Saccotheciaceae</taxon>
        <taxon>Aureobasidium</taxon>
    </lineage>
</organism>
<evidence type="ECO:0008006" key="4">
    <source>
        <dbReference type="Google" id="ProtNLM"/>
    </source>
</evidence>
<dbReference type="Proteomes" id="UP000308014">
    <property type="component" value="Unassembled WGS sequence"/>
</dbReference>
<gene>
    <name evidence="2" type="ORF">D6D24_05254</name>
</gene>
<dbReference type="PANTHER" id="PTHR36182:SF2">
    <property type="entry name" value="LYTIC POLYSACCHARIDE MONOOXYGENASE"/>
    <property type="match status" value="1"/>
</dbReference>
<evidence type="ECO:0000313" key="3">
    <source>
        <dbReference type="Proteomes" id="UP000308014"/>
    </source>
</evidence>
<keyword evidence="1" id="KW-0732">Signal</keyword>
<reference evidence="2 3" key="1">
    <citation type="submission" date="2018-10" db="EMBL/GenBank/DDBJ databases">
        <title>Fifty Aureobasidium pullulans genomes reveal a recombining polyextremotolerant generalist.</title>
        <authorList>
            <person name="Gostincar C."/>
            <person name="Turk M."/>
            <person name="Zajc J."/>
            <person name="Gunde-Cimerman N."/>
        </authorList>
    </citation>
    <scope>NUCLEOTIDE SEQUENCE [LARGE SCALE GENOMIC DNA]</scope>
    <source>
        <strain evidence="2 3">EXF-11318</strain>
    </source>
</reference>
<proteinExistence type="predicted"/>